<dbReference type="EMBL" id="JBHFFA010000006">
    <property type="protein sequence ID" value="KAL2620418.1"/>
    <property type="molecule type" value="Genomic_DNA"/>
</dbReference>
<gene>
    <name evidence="1" type="ORF">R1flu_000623</name>
</gene>
<comment type="caution">
    <text evidence="1">The sequence shown here is derived from an EMBL/GenBank/DDBJ whole genome shotgun (WGS) entry which is preliminary data.</text>
</comment>
<reference evidence="1 2" key="1">
    <citation type="submission" date="2024-09" db="EMBL/GenBank/DDBJ databases">
        <title>Chromosome-scale assembly of Riccia fluitans.</title>
        <authorList>
            <person name="Paukszto L."/>
            <person name="Sawicki J."/>
            <person name="Karawczyk K."/>
            <person name="Piernik-Szablinska J."/>
            <person name="Szczecinska M."/>
            <person name="Mazdziarz M."/>
        </authorList>
    </citation>
    <scope>NUCLEOTIDE SEQUENCE [LARGE SCALE GENOMIC DNA]</scope>
    <source>
        <strain evidence="1">Rf_01</strain>
        <tissue evidence="1">Aerial parts of the thallus</tissue>
    </source>
</reference>
<accession>A0ABD1Y162</accession>
<evidence type="ECO:0000313" key="2">
    <source>
        <dbReference type="Proteomes" id="UP001605036"/>
    </source>
</evidence>
<protein>
    <submittedName>
        <fullName evidence="1">Uncharacterized protein</fullName>
    </submittedName>
</protein>
<evidence type="ECO:0000313" key="1">
    <source>
        <dbReference type="EMBL" id="KAL2620418.1"/>
    </source>
</evidence>
<dbReference type="AlphaFoldDB" id="A0ABD1Y162"/>
<keyword evidence="2" id="KW-1185">Reference proteome</keyword>
<name>A0ABD1Y162_9MARC</name>
<proteinExistence type="predicted"/>
<sequence length="110" mass="12207">MCAEGQVLTSKGQEWSDCAEEASGRRDRSTASKPAIVSDYFFGVSCCRYFVGARLCTDTVNSLFVAEYVEENTDLNVPGARWRAPETPGHSLEEDSENTTLCIIICSRWI</sequence>
<dbReference type="Proteomes" id="UP001605036">
    <property type="component" value="Unassembled WGS sequence"/>
</dbReference>
<organism evidence="1 2">
    <name type="scientific">Riccia fluitans</name>
    <dbReference type="NCBI Taxonomy" id="41844"/>
    <lineage>
        <taxon>Eukaryota</taxon>
        <taxon>Viridiplantae</taxon>
        <taxon>Streptophyta</taxon>
        <taxon>Embryophyta</taxon>
        <taxon>Marchantiophyta</taxon>
        <taxon>Marchantiopsida</taxon>
        <taxon>Marchantiidae</taxon>
        <taxon>Marchantiales</taxon>
        <taxon>Ricciaceae</taxon>
        <taxon>Riccia</taxon>
    </lineage>
</organism>